<feature type="binding site" evidence="6 7">
    <location>
        <position position="130"/>
    </location>
    <ligand>
        <name>S-adenosyl-L-methionine</name>
        <dbReference type="ChEBI" id="CHEBI:59789"/>
    </ligand>
</feature>
<organism evidence="9 10">
    <name type="scientific">Luteibacter rhizovicinus</name>
    <dbReference type="NCBI Taxonomy" id="242606"/>
    <lineage>
        <taxon>Bacteria</taxon>
        <taxon>Pseudomonadati</taxon>
        <taxon>Pseudomonadota</taxon>
        <taxon>Gammaproteobacteria</taxon>
        <taxon>Lysobacterales</taxon>
        <taxon>Rhodanobacteraceae</taxon>
        <taxon>Luteibacter</taxon>
    </lineage>
</organism>
<reference evidence="9 10" key="1">
    <citation type="submission" date="2019-03" db="EMBL/GenBank/DDBJ databases">
        <title>Above-ground endophytic microbial communities from plants in different locations in the United States.</title>
        <authorList>
            <person name="Frank C."/>
        </authorList>
    </citation>
    <scope>NUCLEOTIDE SEQUENCE [LARGE SCALE GENOMIC DNA]</scope>
    <source>
        <strain evidence="9 10">LP_13_YM</strain>
    </source>
</reference>
<comment type="caution">
    <text evidence="9">The sequence shown here is derived from an EMBL/GenBank/DDBJ whole genome shotgun (WGS) entry which is preliminary data.</text>
</comment>
<feature type="binding site" evidence="6 7">
    <location>
        <position position="100"/>
    </location>
    <ligand>
        <name>S-adenosyl-L-methionine</name>
        <dbReference type="ChEBI" id="CHEBI:59789"/>
    </ligand>
</feature>
<dbReference type="InterPro" id="IPR029028">
    <property type="entry name" value="Alpha/beta_knot_MTases"/>
</dbReference>
<evidence type="ECO:0000259" key="8">
    <source>
        <dbReference type="Pfam" id="PF00588"/>
    </source>
</evidence>
<dbReference type="AlphaFoldDB" id="A0A4R3YTH9"/>
<protein>
    <recommendedName>
        <fullName evidence="6">tRNA (cytidine(34)-2'-O)-methyltransferase</fullName>
        <ecNumber evidence="6">2.1.1.207</ecNumber>
    </recommendedName>
    <alternativeName>
        <fullName evidence="6">tRNA (cytidine/uridine-2'-O-)-methyltransferase TrmL</fullName>
    </alternativeName>
</protein>
<evidence type="ECO:0000256" key="4">
    <source>
        <dbReference type="ARBA" id="ARBA00022691"/>
    </source>
</evidence>
<dbReference type="EC" id="2.1.1.207" evidence="6"/>
<evidence type="ECO:0000256" key="2">
    <source>
        <dbReference type="ARBA" id="ARBA00022603"/>
    </source>
</evidence>
<comment type="caution">
    <text evidence="6">Lacks conserved residue(s) required for the propagation of feature annotation.</text>
</comment>
<dbReference type="InterPro" id="IPR016914">
    <property type="entry name" value="TrmL"/>
</dbReference>
<keyword evidence="4 6" id="KW-0949">S-adenosyl-L-methionine</keyword>
<dbReference type="PIRSF" id="PIRSF029256">
    <property type="entry name" value="SpoU_TrmH_prd"/>
    <property type="match status" value="1"/>
</dbReference>
<dbReference type="RefSeq" id="WP_132142445.1">
    <property type="nucleotide sequence ID" value="NZ_SMCS01000002.1"/>
</dbReference>
<dbReference type="SUPFAM" id="SSF75217">
    <property type="entry name" value="alpha/beta knot"/>
    <property type="match status" value="1"/>
</dbReference>
<dbReference type="Proteomes" id="UP000295645">
    <property type="component" value="Unassembled WGS sequence"/>
</dbReference>
<comment type="function">
    <text evidence="6">Methylates the ribose at the nucleotide 34 wobble position in the two leucyl isoacceptors tRNA(Leu)(CmAA) and tRNA(Leu)(cmnm5UmAA). Catalyzes the methyl transfer from S-adenosyl-L-methionine to the 2'-OH of the wobble nucleotide.</text>
</comment>
<evidence type="ECO:0000313" key="9">
    <source>
        <dbReference type="EMBL" id="TCV96247.1"/>
    </source>
</evidence>
<accession>A0A4R3YTH9</accession>
<comment type="catalytic activity">
    <reaction evidence="6">
        <text>5-carboxymethylaminomethyluridine(34) in tRNA(Leu) + S-adenosyl-L-methionine = 5-carboxymethylaminomethyl-2'-O-methyluridine(34) in tRNA(Leu) + S-adenosyl-L-homocysteine + H(+)</text>
        <dbReference type="Rhea" id="RHEA:43088"/>
        <dbReference type="Rhea" id="RHEA-COMP:10333"/>
        <dbReference type="Rhea" id="RHEA-COMP:10334"/>
        <dbReference type="ChEBI" id="CHEBI:15378"/>
        <dbReference type="ChEBI" id="CHEBI:57856"/>
        <dbReference type="ChEBI" id="CHEBI:59789"/>
        <dbReference type="ChEBI" id="CHEBI:74508"/>
        <dbReference type="ChEBI" id="CHEBI:74511"/>
        <dbReference type="EC" id="2.1.1.207"/>
    </reaction>
</comment>
<dbReference type="CDD" id="cd18094">
    <property type="entry name" value="SpoU-like_TrmL"/>
    <property type="match status" value="1"/>
</dbReference>
<feature type="domain" description="tRNA/rRNA methyltransferase SpoU type" evidence="8">
    <location>
        <begin position="2"/>
        <end position="141"/>
    </location>
</feature>
<dbReference type="GO" id="GO:0002131">
    <property type="term" value="P:wobble position cytosine ribose methylation"/>
    <property type="evidence" value="ECO:0007669"/>
    <property type="project" value="TreeGrafter"/>
</dbReference>
<evidence type="ECO:0000313" key="10">
    <source>
        <dbReference type="Proteomes" id="UP000295645"/>
    </source>
</evidence>
<dbReference type="OrthoDB" id="9789043at2"/>
<dbReference type="InterPro" id="IPR001537">
    <property type="entry name" value="SpoU_MeTrfase"/>
</dbReference>
<comment type="similarity">
    <text evidence="6">Belongs to the class IV-like SAM-binding methyltransferase superfamily. RNA methyltransferase TrmH family. TrmL subfamily.</text>
</comment>
<dbReference type="GO" id="GO:0042802">
    <property type="term" value="F:identical protein binding"/>
    <property type="evidence" value="ECO:0007669"/>
    <property type="project" value="UniProtKB-ARBA"/>
</dbReference>
<evidence type="ECO:0000256" key="5">
    <source>
        <dbReference type="ARBA" id="ARBA00022694"/>
    </source>
</evidence>
<name>A0A4R3YTH9_9GAMM</name>
<comment type="subcellular location">
    <subcellularLocation>
        <location evidence="6">Cytoplasm</location>
    </subcellularLocation>
</comment>
<dbReference type="FunFam" id="3.40.1280.10:FF:000002">
    <property type="entry name" value="Peptidylprolyl isomerase"/>
    <property type="match status" value="1"/>
</dbReference>
<evidence type="ECO:0000256" key="7">
    <source>
        <dbReference type="PIRSR" id="PIRSR029256-1"/>
    </source>
</evidence>
<dbReference type="Gene3D" id="3.40.1280.10">
    <property type="match status" value="1"/>
</dbReference>
<dbReference type="PANTHER" id="PTHR42971:SF1">
    <property type="entry name" value="TRNA (CYTIDINE(34)-2'-O)-METHYLTRANSFERASE"/>
    <property type="match status" value="1"/>
</dbReference>
<evidence type="ECO:0000256" key="1">
    <source>
        <dbReference type="ARBA" id="ARBA00022490"/>
    </source>
</evidence>
<keyword evidence="1 6" id="KW-0963">Cytoplasm</keyword>
<dbReference type="InterPro" id="IPR029026">
    <property type="entry name" value="tRNA_m1G_MTases_N"/>
</dbReference>
<dbReference type="Pfam" id="PF00588">
    <property type="entry name" value="SpoU_methylase"/>
    <property type="match status" value="1"/>
</dbReference>
<dbReference type="GO" id="GO:0141098">
    <property type="term" value="F:tRNA (cytidine(34)-2'-O)-methyltransferase activity"/>
    <property type="evidence" value="ECO:0007669"/>
    <property type="project" value="RHEA"/>
</dbReference>
<dbReference type="HAMAP" id="MF_01885">
    <property type="entry name" value="tRNA_methyltr_TrmL"/>
    <property type="match status" value="1"/>
</dbReference>
<dbReference type="GO" id="GO:0003723">
    <property type="term" value="F:RNA binding"/>
    <property type="evidence" value="ECO:0007669"/>
    <property type="project" value="InterPro"/>
</dbReference>
<comment type="subunit">
    <text evidence="6">Homodimer.</text>
</comment>
<dbReference type="EMBL" id="SMCS01000002">
    <property type="protein sequence ID" value="TCV96247.1"/>
    <property type="molecule type" value="Genomic_DNA"/>
</dbReference>
<keyword evidence="5 6" id="KW-0819">tRNA processing</keyword>
<dbReference type="GO" id="GO:0002132">
    <property type="term" value="P:wobble position uridine ribose methylation"/>
    <property type="evidence" value="ECO:0007669"/>
    <property type="project" value="TreeGrafter"/>
</dbReference>
<gene>
    <name evidence="6" type="primary">trmL</name>
    <name evidence="9" type="ORF">EC912_102597</name>
</gene>
<dbReference type="PANTHER" id="PTHR42971">
    <property type="entry name" value="TRNA (CYTIDINE(34)-2'-O)-METHYLTRANSFERASE"/>
    <property type="match status" value="1"/>
</dbReference>
<dbReference type="NCBIfam" id="TIGR00185">
    <property type="entry name" value="tRNA_yibK_trmL"/>
    <property type="match status" value="1"/>
</dbReference>
<dbReference type="GO" id="GO:0005737">
    <property type="term" value="C:cytoplasm"/>
    <property type="evidence" value="ECO:0007669"/>
    <property type="project" value="UniProtKB-SubCell"/>
</dbReference>
<sequence>MLNVILFRPEIPPNTGNVIRLCANTGAALHLVRPLGFELDDSRLRRAGLDYHEYASVAVHDDLETCLAALEQPRVFAFSTRGRTAHTDARFAQGDALLFGCETAGLPDAVLDALPETQRLRLPMRPGSRSLNLSNTVAIAVFEAWRQFGFEGAAG</sequence>
<evidence type="ECO:0000256" key="3">
    <source>
        <dbReference type="ARBA" id="ARBA00022679"/>
    </source>
</evidence>
<keyword evidence="10" id="KW-1185">Reference proteome</keyword>
<proteinExistence type="inferred from homology"/>
<evidence type="ECO:0000256" key="6">
    <source>
        <dbReference type="HAMAP-Rule" id="MF_01885"/>
    </source>
</evidence>
<keyword evidence="3 6" id="KW-0808">Transferase</keyword>
<dbReference type="GO" id="GO:0141102">
    <property type="term" value="F:tRNA (5-carboxymethylaminomethyluridine(34)-2'-O)-methyltransferase activity"/>
    <property type="evidence" value="ECO:0007669"/>
    <property type="project" value="RHEA"/>
</dbReference>
<comment type="catalytic activity">
    <reaction evidence="6">
        <text>cytidine(34) in tRNA + S-adenosyl-L-methionine = 2'-O-methylcytidine(34) in tRNA + S-adenosyl-L-homocysteine + H(+)</text>
        <dbReference type="Rhea" id="RHEA:43084"/>
        <dbReference type="Rhea" id="RHEA-COMP:10331"/>
        <dbReference type="Rhea" id="RHEA-COMP:10332"/>
        <dbReference type="ChEBI" id="CHEBI:15378"/>
        <dbReference type="ChEBI" id="CHEBI:57856"/>
        <dbReference type="ChEBI" id="CHEBI:59789"/>
        <dbReference type="ChEBI" id="CHEBI:74495"/>
        <dbReference type="ChEBI" id="CHEBI:82748"/>
        <dbReference type="EC" id="2.1.1.207"/>
    </reaction>
</comment>
<keyword evidence="2 6" id="KW-0489">Methyltransferase</keyword>
<feature type="binding site" evidence="6 7">
    <location>
        <position position="122"/>
    </location>
    <ligand>
        <name>S-adenosyl-L-methionine</name>
        <dbReference type="ChEBI" id="CHEBI:59789"/>
    </ligand>
</feature>